<organism evidence="1 2">
    <name type="scientific">Klebsiella pneumoniae IS43</name>
    <dbReference type="NCBI Taxonomy" id="1432552"/>
    <lineage>
        <taxon>Bacteria</taxon>
        <taxon>Pseudomonadati</taxon>
        <taxon>Pseudomonadota</taxon>
        <taxon>Gammaproteobacteria</taxon>
        <taxon>Enterobacterales</taxon>
        <taxon>Enterobacteriaceae</taxon>
        <taxon>Klebsiella/Raoultella group</taxon>
        <taxon>Klebsiella</taxon>
        <taxon>Klebsiella pneumoniae complex</taxon>
    </lineage>
</organism>
<name>W1DD75_KLEPN</name>
<dbReference type="EMBL" id="CBWK010000027">
    <property type="protein sequence ID" value="CDL07358.1"/>
    <property type="molecule type" value="Genomic_DNA"/>
</dbReference>
<protein>
    <submittedName>
        <fullName evidence="1">Bacteriophage protein</fullName>
    </submittedName>
</protein>
<comment type="caution">
    <text evidence="1">The sequence shown here is derived from an EMBL/GenBank/DDBJ whole genome shotgun (WGS) entry which is preliminary data.</text>
</comment>
<dbReference type="AlphaFoldDB" id="W1DD75"/>
<sequence length="93" mass="10539">MSQNWMRHFELQLIDDKGDGISLSDFKVTFNIQKMPATIFNGFVGNFKIYNLSPETQNRIMGKEFTRVRAIAGYNGTADSSGNYPDKKCGDHL</sequence>
<reference evidence="1" key="1">
    <citation type="submission" date="2013-10" db="EMBL/GenBank/DDBJ databases">
        <title>Antibiotic resistance diversity of beta-lactamase producers in the General Hospital Vienna.</title>
        <authorList>
            <person name="Barisic I."/>
            <person name="Mitteregger D."/>
            <person name="Hirschl A.M."/>
            <person name="Noehammer C."/>
            <person name="Wiesinger-Mayr H."/>
        </authorList>
    </citation>
    <scope>NUCLEOTIDE SEQUENCE [LARGE SCALE GENOMIC DNA]</scope>
    <source>
        <strain evidence="1">IS43</strain>
    </source>
</reference>
<keyword evidence="2" id="KW-1185">Reference proteome</keyword>
<proteinExistence type="predicted"/>
<accession>W1DD75</accession>
<evidence type="ECO:0000313" key="2">
    <source>
        <dbReference type="Proteomes" id="UP000019183"/>
    </source>
</evidence>
<evidence type="ECO:0000313" key="1">
    <source>
        <dbReference type="EMBL" id="CDL07358.1"/>
    </source>
</evidence>
<dbReference type="Proteomes" id="UP000019183">
    <property type="component" value="Unassembled WGS sequence"/>
</dbReference>